<feature type="transmembrane region" description="Helical" evidence="2">
    <location>
        <begin position="158"/>
        <end position="177"/>
    </location>
</feature>
<dbReference type="SUPFAM" id="SSF48452">
    <property type="entry name" value="TPR-like"/>
    <property type="match status" value="1"/>
</dbReference>
<comment type="caution">
    <text evidence="3">The sequence shown here is derived from an EMBL/GenBank/DDBJ whole genome shotgun (WGS) entry which is preliminary data.</text>
</comment>
<dbReference type="Proteomes" id="UP000176917">
    <property type="component" value="Unassembled WGS sequence"/>
</dbReference>
<keyword evidence="2" id="KW-0812">Transmembrane</keyword>
<dbReference type="PANTHER" id="PTHR12558">
    <property type="entry name" value="CELL DIVISION CYCLE 16,23,27"/>
    <property type="match status" value="1"/>
</dbReference>
<name>A0A1G2RM65_9BACT</name>
<feature type="transmembrane region" description="Helical" evidence="2">
    <location>
        <begin position="72"/>
        <end position="92"/>
    </location>
</feature>
<keyword evidence="2" id="KW-1133">Transmembrane helix</keyword>
<feature type="transmembrane region" description="Helical" evidence="2">
    <location>
        <begin position="40"/>
        <end position="60"/>
    </location>
</feature>
<dbReference type="STRING" id="1802461.A3B24_00505"/>
<keyword evidence="1" id="KW-0802">TPR repeat</keyword>
<dbReference type="SMART" id="SM00028">
    <property type="entry name" value="TPR"/>
    <property type="match status" value="4"/>
</dbReference>
<feature type="repeat" description="TPR" evidence="1">
    <location>
        <begin position="633"/>
        <end position="666"/>
    </location>
</feature>
<feature type="transmembrane region" description="Helical" evidence="2">
    <location>
        <begin position="381"/>
        <end position="401"/>
    </location>
</feature>
<dbReference type="PROSITE" id="PS50005">
    <property type="entry name" value="TPR"/>
    <property type="match status" value="2"/>
</dbReference>
<dbReference type="AlphaFoldDB" id="A0A1G2RM65"/>
<keyword evidence="2" id="KW-0472">Membrane</keyword>
<feature type="transmembrane region" description="Helical" evidence="2">
    <location>
        <begin position="17"/>
        <end position="34"/>
    </location>
</feature>
<gene>
    <name evidence="3" type="ORF">A3B24_00505</name>
</gene>
<feature type="transmembrane region" description="Helical" evidence="2">
    <location>
        <begin position="240"/>
        <end position="258"/>
    </location>
</feature>
<dbReference type="InterPro" id="IPR011990">
    <property type="entry name" value="TPR-like_helical_dom_sf"/>
</dbReference>
<feature type="repeat" description="TPR" evidence="1">
    <location>
        <begin position="599"/>
        <end position="632"/>
    </location>
</feature>
<evidence type="ECO:0000313" key="3">
    <source>
        <dbReference type="EMBL" id="OHA73372.1"/>
    </source>
</evidence>
<proteinExistence type="predicted"/>
<feature type="transmembrane region" description="Helical" evidence="2">
    <location>
        <begin position="104"/>
        <end position="122"/>
    </location>
</feature>
<dbReference type="Pfam" id="PF13432">
    <property type="entry name" value="TPR_16"/>
    <property type="match status" value="1"/>
</dbReference>
<dbReference type="Gene3D" id="1.25.40.10">
    <property type="entry name" value="Tetratricopeptide repeat domain"/>
    <property type="match status" value="2"/>
</dbReference>
<evidence type="ECO:0000256" key="1">
    <source>
        <dbReference type="PROSITE-ProRule" id="PRU00339"/>
    </source>
</evidence>
<evidence type="ECO:0000256" key="2">
    <source>
        <dbReference type="SAM" id="Phobius"/>
    </source>
</evidence>
<feature type="transmembrane region" description="Helical" evidence="2">
    <location>
        <begin position="338"/>
        <end position="361"/>
    </location>
</feature>
<feature type="transmembrane region" description="Helical" evidence="2">
    <location>
        <begin position="184"/>
        <end position="203"/>
    </location>
</feature>
<feature type="transmembrane region" description="Helical" evidence="2">
    <location>
        <begin position="306"/>
        <end position="326"/>
    </location>
</feature>
<dbReference type="EMBL" id="MHUG01000013">
    <property type="protein sequence ID" value="OHA73372.1"/>
    <property type="molecule type" value="Genomic_DNA"/>
</dbReference>
<sequence length="679" mass="75770">MRVLLKIIFNKSKNMRVVLYSTIFLILLAFSPWGSEPFELTKLMLFVAIPAIVLFFWFAIQVLKGEVTFWRTPLDLPLLLLLLVTGASFFFSQDTPGSLFGTQGRFHDGIFGTIGFIALYFFATQARVSWKNAMRVLVGVGVVLAVLSYLAFFGVEQAGVFPLSMVTLLFAVLAVFLIGRGGAVFGFIPDFLLLAMFVGLLFLANSFGAWFLLLSGLCASLFLGVWNRVRLKEAFSLRKLWLPLLLAVVSLVMLLAFVPNNSLGLSLDAPADSLRQLVIGSGPGTLRVVEDHASQVLLNTGVLGGLAWLLVFFSFLLFAFFLRSPFLAAGFALLVSQFFYPSSTLMLFVSSLILGVGASTFEKVNYPLKLSLKKFFEVRVAFFAALILFGGALAFLSPWAFKWYRADMLYAKSVETRDASFVLKAQELVPMHTDYKLLAGNLLFQKVLSRYAGSREARQTVDEEEQDASTLSLRVQQALVLVKNASELSPNRADVWEALGTLYAEISFAPGALDWAIQSFDKAISLEPKNYSLYTKQSALLRKKEKLGDARKALDMALSLQFNSRAAQLENILLLEAEGKKEEALRVAKELSLRFPSDAKVLFELGRMYFNNEEWKSASEKFELVLEQQPNNSDARYSLALALEKQGNKTRAIQELERVLELNPGKEEVLQKLEQLQKK</sequence>
<feature type="transmembrane region" description="Helical" evidence="2">
    <location>
        <begin position="209"/>
        <end position="228"/>
    </location>
</feature>
<protein>
    <submittedName>
        <fullName evidence="3">Uncharacterized protein</fullName>
    </submittedName>
</protein>
<organism evidence="3 4">
    <name type="scientific">Candidatus Wildermuthbacteria bacterium RIFCSPLOWO2_01_FULL_48_16</name>
    <dbReference type="NCBI Taxonomy" id="1802461"/>
    <lineage>
        <taxon>Bacteria</taxon>
        <taxon>Candidatus Wildermuthiibacteriota</taxon>
    </lineage>
</organism>
<reference evidence="3 4" key="1">
    <citation type="journal article" date="2016" name="Nat. Commun.">
        <title>Thousands of microbial genomes shed light on interconnected biogeochemical processes in an aquifer system.</title>
        <authorList>
            <person name="Anantharaman K."/>
            <person name="Brown C.T."/>
            <person name="Hug L.A."/>
            <person name="Sharon I."/>
            <person name="Castelle C.J."/>
            <person name="Probst A.J."/>
            <person name="Thomas B.C."/>
            <person name="Singh A."/>
            <person name="Wilkins M.J."/>
            <person name="Karaoz U."/>
            <person name="Brodie E.L."/>
            <person name="Williams K.H."/>
            <person name="Hubbard S.S."/>
            <person name="Banfield J.F."/>
        </authorList>
    </citation>
    <scope>NUCLEOTIDE SEQUENCE [LARGE SCALE GENOMIC DNA]</scope>
</reference>
<dbReference type="PANTHER" id="PTHR12558:SF13">
    <property type="entry name" value="CELL DIVISION CYCLE PROTEIN 27 HOMOLOG"/>
    <property type="match status" value="1"/>
</dbReference>
<feature type="transmembrane region" description="Helical" evidence="2">
    <location>
        <begin position="134"/>
        <end position="152"/>
    </location>
</feature>
<dbReference type="InterPro" id="IPR019734">
    <property type="entry name" value="TPR_rpt"/>
</dbReference>
<evidence type="ECO:0000313" key="4">
    <source>
        <dbReference type="Proteomes" id="UP000176917"/>
    </source>
</evidence>
<accession>A0A1G2RM65</accession>